<accession>A0AAV0PKU2</accession>
<name>A0AAV0PKU2_9ROSI</name>
<dbReference type="SUPFAM" id="SSF50249">
    <property type="entry name" value="Nucleic acid-binding proteins"/>
    <property type="match status" value="1"/>
</dbReference>
<dbReference type="Proteomes" id="UP001154282">
    <property type="component" value="Unassembled WGS sequence"/>
</dbReference>
<dbReference type="GO" id="GO:0006402">
    <property type="term" value="P:mRNA catabolic process"/>
    <property type="evidence" value="ECO:0007669"/>
    <property type="project" value="TreeGrafter"/>
</dbReference>
<evidence type="ECO:0000313" key="3">
    <source>
        <dbReference type="Proteomes" id="UP001154282"/>
    </source>
</evidence>
<dbReference type="SMART" id="SM00955">
    <property type="entry name" value="RNB"/>
    <property type="match status" value="1"/>
</dbReference>
<dbReference type="Pfam" id="PF23163">
    <property type="entry name" value="CSD_RNase_II"/>
    <property type="match status" value="1"/>
</dbReference>
<dbReference type="InterPro" id="IPR001900">
    <property type="entry name" value="RNase_II/R"/>
</dbReference>
<dbReference type="GO" id="GO:0000175">
    <property type="term" value="F:3'-5'-RNA exonuclease activity"/>
    <property type="evidence" value="ECO:0007669"/>
    <property type="project" value="TreeGrafter"/>
</dbReference>
<dbReference type="InterPro" id="IPR056404">
    <property type="entry name" value="HTH_RNase_II"/>
</dbReference>
<dbReference type="PANTHER" id="PTHR23355">
    <property type="entry name" value="RIBONUCLEASE"/>
    <property type="match status" value="1"/>
</dbReference>
<dbReference type="EMBL" id="CAMGYJ010000009">
    <property type="protein sequence ID" value="CAI0471823.1"/>
    <property type="molecule type" value="Genomic_DNA"/>
</dbReference>
<organism evidence="2 3">
    <name type="scientific">Linum tenue</name>
    <dbReference type="NCBI Taxonomy" id="586396"/>
    <lineage>
        <taxon>Eukaryota</taxon>
        <taxon>Viridiplantae</taxon>
        <taxon>Streptophyta</taxon>
        <taxon>Embryophyta</taxon>
        <taxon>Tracheophyta</taxon>
        <taxon>Spermatophyta</taxon>
        <taxon>Magnoliopsida</taxon>
        <taxon>eudicotyledons</taxon>
        <taxon>Gunneridae</taxon>
        <taxon>Pentapetalae</taxon>
        <taxon>rosids</taxon>
        <taxon>fabids</taxon>
        <taxon>Malpighiales</taxon>
        <taxon>Linaceae</taxon>
        <taxon>Linum</taxon>
    </lineage>
</organism>
<comment type="caution">
    <text evidence="2">The sequence shown here is derived from an EMBL/GenBank/DDBJ whole genome shotgun (WGS) entry which is preliminary data.</text>
</comment>
<dbReference type="InterPro" id="IPR057324">
    <property type="entry name" value="WH_RNase_II"/>
</dbReference>
<dbReference type="InterPro" id="IPR056403">
    <property type="entry name" value="RNase_II_barrel"/>
</dbReference>
<reference evidence="2" key="1">
    <citation type="submission" date="2022-08" db="EMBL/GenBank/DDBJ databases">
        <authorList>
            <person name="Gutierrez-Valencia J."/>
        </authorList>
    </citation>
    <scope>NUCLEOTIDE SEQUENCE</scope>
</reference>
<dbReference type="AlphaFoldDB" id="A0AAV0PKU2"/>
<sequence>MMTVRAVNTCYLLRSGSPPPLSSFCCRFNHFSSLDLSRGYGLQLRLRFPALRGELVNFGHGGVRSCCFHSLLESAMAELASYGRRRRVPAVAVKLTSSGELLDDKPGSQTLVEGLLLEFKKDSDRLLLAVAQKPDGKKNWMVYDQNGVTSSIRPQQITYIVPGVEKFDQTEISSFIQKAEDNLDPSLLEFAWVELLENNKSVTAEELAEMIFGSAEPLECYCAHLLLTRDNLYFTVRENKGSRFVYVPRTTEQVDEFMRKNLAKEAADRELNEFLQLLKSAKAMPSHAKPPKSSWMIEEKFQSKIQSIEAYAIDEFTSEDQKKTAGEILKAMGMTKTSSSAVNLLIAIGYFPVHVNLDLLKLNIRTDHSEEMNLAAENMLSECPDPDHFERQDLTHLKVYAIDVDEADELDDALSATKLQDGRIRVWIHVADATRYVQPGSFLDREAMRRATSVFLPTATYPMFPEKLAMQGMSLKQGEICNAVTVSVVLTPDGWLFLLLTILLCWCTSIAEYSVDNSIIKPTYMLTYESASELLNLNLEEEVELRILSEAAALRLRWRRQQGAVDTQNIETRIKVVNPDDPEPSINLYVENQADHAMRLVTEMMVLCGEVIATFGSQNNIPLPYRGQPQSNIDVSAFAHLPEGPVRTAAIIKILRAAEIDFRKPIRHGILGLPGYVQFTSPIRRYLDLLAHYQVKAFLRGDSPPFSAGQLEGAAASVNMQIRLIRKLSSTSLRYWIIEYLRRQPKQRRYRALILRFIKDRVAALLLVDVGFQASAWVSTGSGIGDEVRVKVEEARPREDYISLKEAL</sequence>
<evidence type="ECO:0000313" key="2">
    <source>
        <dbReference type="EMBL" id="CAI0471823.1"/>
    </source>
</evidence>
<gene>
    <name evidence="2" type="ORF">LITE_LOCUS39039</name>
</gene>
<feature type="domain" description="RNB" evidence="1">
    <location>
        <begin position="391"/>
        <end position="701"/>
    </location>
</feature>
<proteinExistence type="predicted"/>
<dbReference type="InterPro" id="IPR050180">
    <property type="entry name" value="RNR_Ribonuclease"/>
</dbReference>
<dbReference type="Pfam" id="PF23161">
    <property type="entry name" value="HTH_RNase_II"/>
    <property type="match status" value="1"/>
</dbReference>
<evidence type="ECO:0000259" key="1">
    <source>
        <dbReference type="SMART" id="SM00955"/>
    </source>
</evidence>
<protein>
    <recommendedName>
        <fullName evidence="1">RNB domain-containing protein</fullName>
    </recommendedName>
</protein>
<dbReference type="GO" id="GO:0000932">
    <property type="term" value="C:P-body"/>
    <property type="evidence" value="ECO:0007669"/>
    <property type="project" value="TreeGrafter"/>
</dbReference>
<dbReference type="GO" id="GO:0003723">
    <property type="term" value="F:RNA binding"/>
    <property type="evidence" value="ECO:0007669"/>
    <property type="project" value="InterPro"/>
</dbReference>
<dbReference type="InterPro" id="IPR012340">
    <property type="entry name" value="NA-bd_OB-fold"/>
</dbReference>
<dbReference type="Pfam" id="PF25255">
    <property type="entry name" value="WHD_RNase_II"/>
    <property type="match status" value="1"/>
</dbReference>
<dbReference type="PANTHER" id="PTHR23355:SF42">
    <property type="entry name" value="RIBONUCLEASE II, CHLOROPLASTIC_MITOCHONDRIAL"/>
    <property type="match status" value="1"/>
</dbReference>
<dbReference type="Pfam" id="PF00773">
    <property type="entry name" value="RNB"/>
    <property type="match status" value="1"/>
</dbReference>
<keyword evidence="3" id="KW-1185">Reference proteome</keyword>